<sequence length="89" mass="10188">MLQPVFRPGRLFPAPAHVFPPFHYRPVSASFALRSFPLYTGRYIFCQTMFLSVDFVKNSGIHDPTEERKDARSGPDSNGGRNFRRKKGL</sequence>
<gene>
    <name evidence="2" type="ORF">C6P37_09210</name>
</gene>
<dbReference type="AlphaFoldDB" id="A0A3E0K4V2"/>
<evidence type="ECO:0000313" key="3">
    <source>
        <dbReference type="Proteomes" id="UP000257014"/>
    </source>
</evidence>
<evidence type="ECO:0000256" key="1">
    <source>
        <dbReference type="SAM" id="MobiDB-lite"/>
    </source>
</evidence>
<accession>A0A3E0K4V2</accession>
<dbReference type="Proteomes" id="UP000257014">
    <property type="component" value="Unassembled WGS sequence"/>
</dbReference>
<evidence type="ECO:0000313" key="2">
    <source>
        <dbReference type="EMBL" id="REJ28399.1"/>
    </source>
</evidence>
<feature type="compositionally biased region" description="Basic and acidic residues" evidence="1">
    <location>
        <begin position="63"/>
        <end position="73"/>
    </location>
</feature>
<name>A0A3E0K4V2_9BACI</name>
<organism evidence="2 3">
    <name type="scientific">Caldibacillus debilis</name>
    <dbReference type="NCBI Taxonomy" id="301148"/>
    <lineage>
        <taxon>Bacteria</taxon>
        <taxon>Bacillati</taxon>
        <taxon>Bacillota</taxon>
        <taxon>Bacilli</taxon>
        <taxon>Bacillales</taxon>
        <taxon>Bacillaceae</taxon>
        <taxon>Caldibacillus</taxon>
    </lineage>
</organism>
<protein>
    <submittedName>
        <fullName evidence="2">Uncharacterized protein</fullName>
    </submittedName>
</protein>
<reference evidence="2 3" key="1">
    <citation type="submission" date="2018-03" db="EMBL/GenBank/DDBJ databases">
        <authorList>
            <person name="Keele B.F."/>
        </authorList>
    </citation>
    <scope>NUCLEOTIDE SEQUENCE [LARGE SCALE GENOMIC DNA]</scope>
    <source>
        <strain evidence="2">ZCTH4_d</strain>
    </source>
</reference>
<dbReference type="EMBL" id="QEWE01000017">
    <property type="protein sequence ID" value="REJ28399.1"/>
    <property type="molecule type" value="Genomic_DNA"/>
</dbReference>
<comment type="caution">
    <text evidence="2">The sequence shown here is derived from an EMBL/GenBank/DDBJ whole genome shotgun (WGS) entry which is preliminary data.</text>
</comment>
<feature type="region of interest" description="Disordered" evidence="1">
    <location>
        <begin position="61"/>
        <end position="89"/>
    </location>
</feature>
<proteinExistence type="predicted"/>